<dbReference type="InterPro" id="IPR045864">
    <property type="entry name" value="aa-tRNA-synth_II/BPL/LPL"/>
</dbReference>
<reference evidence="1" key="1">
    <citation type="journal article" date="2020" name="Nature">
        <title>Giant virus diversity and host interactions through global metagenomics.</title>
        <authorList>
            <person name="Schulz F."/>
            <person name="Roux S."/>
            <person name="Paez-Espino D."/>
            <person name="Jungbluth S."/>
            <person name="Walsh D.A."/>
            <person name="Denef V.J."/>
            <person name="McMahon K.D."/>
            <person name="Konstantinidis K.T."/>
            <person name="Eloe-Fadrosh E.A."/>
            <person name="Kyrpides N.C."/>
            <person name="Woyke T."/>
        </authorList>
    </citation>
    <scope>NUCLEOTIDE SEQUENCE</scope>
    <source>
        <strain evidence="1">GVMAG-S-1014582-52</strain>
    </source>
</reference>
<proteinExistence type="predicted"/>
<dbReference type="AlphaFoldDB" id="A0A6C0LT50"/>
<sequence length="291" mass="34432">MYSSINFSTKYYPLNGYKYINTPWLVSEDISNITKPLDRKNFNINDKVLVASGEQSFLQMMDENKIEPGKYCTITPCFRDESNITEFHKNYFMKTELIYWEYFESNNDNQINKITEICNEMIKLCLDFFGGFLEVRLEQIIENDIKSNHIIERKMFTKKLETFNTFDIVSMKGEHELGSYGIRIYDKYIWVFGTGCAEPRLSTVFNKYIKPGYHKELIFKTSKIESPLKIFEEYEEFFESLSQNNKLMAIIELSDLYGAIESYISKYNLNMEDLKLMSDTTKRAFINGRRT</sequence>
<dbReference type="EMBL" id="MN740556">
    <property type="protein sequence ID" value="QHU32931.1"/>
    <property type="molecule type" value="Genomic_DNA"/>
</dbReference>
<dbReference type="Gene3D" id="3.30.930.10">
    <property type="entry name" value="Bira Bifunctional Protein, Domain 2"/>
    <property type="match status" value="1"/>
</dbReference>
<accession>A0A6C0LT50</accession>
<name>A0A6C0LT50_9ZZZZ</name>
<evidence type="ECO:0000313" key="1">
    <source>
        <dbReference type="EMBL" id="QHU32931.1"/>
    </source>
</evidence>
<organism evidence="1">
    <name type="scientific">viral metagenome</name>
    <dbReference type="NCBI Taxonomy" id="1070528"/>
    <lineage>
        <taxon>unclassified sequences</taxon>
        <taxon>metagenomes</taxon>
        <taxon>organismal metagenomes</taxon>
    </lineage>
</organism>
<protein>
    <submittedName>
        <fullName evidence="1">Uncharacterized protein</fullName>
    </submittedName>
</protein>
<dbReference type="SUPFAM" id="SSF55681">
    <property type="entry name" value="Class II aaRS and biotin synthetases"/>
    <property type="match status" value="1"/>
</dbReference>